<evidence type="ECO:0000256" key="1">
    <source>
        <dbReference type="SAM" id="Phobius"/>
    </source>
</evidence>
<proteinExistence type="predicted"/>
<keyword evidence="1" id="KW-0472">Membrane</keyword>
<feature type="transmembrane region" description="Helical" evidence="1">
    <location>
        <begin position="173"/>
        <end position="194"/>
    </location>
</feature>
<accession>A0ABN7RNK4</accession>
<sequence length="244" mass="27125">MKFFALFLAVVLGEEVCKFNGIRRRRRGYRAIDYGLGTDLNIVLLRIEEDSLTKLDQSTTDHLKILYGVDEDYETVVTVGKPMNAKYLCCDESIIHVDMIQACQVLDFRTAEVPDSPVTDHDVQVGEEEILMEDIDFKNSTTTSPGNSSESFDVPEAVVDSALITIISPFFNASGYIIILVGFILGVILTLVCVKCCCDGYEREPEIKEDEINSLLLRGGIRGGSFDYRKSLNGTLDRANTLTA</sequence>
<keyword evidence="3" id="KW-1185">Reference proteome</keyword>
<keyword evidence="1" id="KW-0812">Transmembrane</keyword>
<gene>
    <name evidence="2" type="ORF">OKIOD_LOCUS1400</name>
</gene>
<evidence type="ECO:0000313" key="3">
    <source>
        <dbReference type="Proteomes" id="UP001158576"/>
    </source>
</evidence>
<keyword evidence="1" id="KW-1133">Transmembrane helix</keyword>
<dbReference type="Proteomes" id="UP001158576">
    <property type="component" value="Chromosome PAR"/>
</dbReference>
<organism evidence="2 3">
    <name type="scientific">Oikopleura dioica</name>
    <name type="common">Tunicate</name>
    <dbReference type="NCBI Taxonomy" id="34765"/>
    <lineage>
        <taxon>Eukaryota</taxon>
        <taxon>Metazoa</taxon>
        <taxon>Chordata</taxon>
        <taxon>Tunicata</taxon>
        <taxon>Appendicularia</taxon>
        <taxon>Copelata</taxon>
        <taxon>Oikopleuridae</taxon>
        <taxon>Oikopleura</taxon>
    </lineage>
</organism>
<reference evidence="2 3" key="1">
    <citation type="submission" date="2021-04" db="EMBL/GenBank/DDBJ databases">
        <authorList>
            <person name="Bliznina A."/>
        </authorList>
    </citation>
    <scope>NUCLEOTIDE SEQUENCE [LARGE SCALE GENOMIC DNA]</scope>
</reference>
<name>A0ABN7RNK4_OIKDI</name>
<protein>
    <submittedName>
        <fullName evidence="2">Oidioi.mRNA.OKI2018_I69.PAR.g9842.t1.cds</fullName>
    </submittedName>
</protein>
<evidence type="ECO:0000313" key="2">
    <source>
        <dbReference type="EMBL" id="CAG5081321.1"/>
    </source>
</evidence>
<dbReference type="EMBL" id="OU015568">
    <property type="protein sequence ID" value="CAG5081321.1"/>
    <property type="molecule type" value="Genomic_DNA"/>
</dbReference>